<keyword evidence="5" id="KW-0539">Nucleus</keyword>
<proteinExistence type="inferred from homology"/>
<dbReference type="GO" id="GO:0000467">
    <property type="term" value="P:exonucleolytic trimming to generate mature 3'-end of 5.8S rRNA from tricistronic rRNA transcript (SSU-rRNA, 5.8S rRNA, LSU-rRNA)"/>
    <property type="evidence" value="ECO:0007669"/>
    <property type="project" value="UniProtKB-ARBA"/>
</dbReference>
<reference evidence="7 8" key="1">
    <citation type="journal article" date="2012" name="G3 (Bethesda)">
        <title>Pichia sorbitophila, an interspecies yeast hybrid reveals early steps of genome resolution following polyploidization.</title>
        <authorList>
            <person name="Leh Louis V."/>
            <person name="Despons L."/>
            <person name="Friedrich A."/>
            <person name="Martin T."/>
            <person name="Durrens P."/>
            <person name="Casaregola S."/>
            <person name="Neuveglise C."/>
            <person name="Fairhead C."/>
            <person name="Marck C."/>
            <person name="Cruz J.A."/>
            <person name="Straub M.L."/>
            <person name="Kugler V."/>
            <person name="Sacerdot C."/>
            <person name="Uzunov Z."/>
            <person name="Thierry A."/>
            <person name="Weiss S."/>
            <person name="Bleykasten C."/>
            <person name="De Montigny J."/>
            <person name="Jacques N."/>
            <person name="Jung P."/>
            <person name="Lemaire M."/>
            <person name="Mallet S."/>
            <person name="Morel G."/>
            <person name="Richard G.F."/>
            <person name="Sarkar A."/>
            <person name="Savel G."/>
            <person name="Schacherer J."/>
            <person name="Seret M.L."/>
            <person name="Talla E."/>
            <person name="Samson G."/>
            <person name="Jubin C."/>
            <person name="Poulain J."/>
            <person name="Vacherie B."/>
            <person name="Barbe V."/>
            <person name="Pelletier E."/>
            <person name="Sherman D.J."/>
            <person name="Westhof E."/>
            <person name="Weissenbach J."/>
            <person name="Baret P.V."/>
            <person name="Wincker P."/>
            <person name="Gaillardin C."/>
            <person name="Dujon B."/>
            <person name="Souciet J.L."/>
        </authorList>
    </citation>
    <scope>NUCLEOTIDE SEQUENCE [LARGE SCALE GENOMIC DNA]</scope>
    <source>
        <strain evidence="8">ATCC MYA-4447 / BCRC 22081 / CBS 7064 / NBRC 10061 / NRRL Y-12695</strain>
    </source>
</reference>
<dbReference type="GO" id="GO:0071051">
    <property type="term" value="P:poly(A)-dependent snoRNA 3'-end processing"/>
    <property type="evidence" value="ECO:0007669"/>
    <property type="project" value="TreeGrafter"/>
</dbReference>
<keyword evidence="4" id="KW-0271">Exosome</keyword>
<dbReference type="GO" id="GO:0000177">
    <property type="term" value="C:cytoplasmic exosome (RNase complex)"/>
    <property type="evidence" value="ECO:0007669"/>
    <property type="project" value="UniProtKB-ARBA"/>
</dbReference>
<keyword evidence="3" id="KW-0698">rRNA processing</keyword>
<dbReference type="FunCoup" id="G8YLV4">
    <property type="interactions" value="445"/>
</dbReference>
<dbReference type="SUPFAM" id="SSF54211">
    <property type="entry name" value="Ribosomal protein S5 domain 2-like"/>
    <property type="match status" value="1"/>
</dbReference>
<comment type="similarity">
    <text evidence="2">Belongs to the RNase PH family.</text>
</comment>
<accession>G8YLV4</accession>
<dbReference type="GO" id="GO:0005730">
    <property type="term" value="C:nucleolus"/>
    <property type="evidence" value="ECO:0007669"/>
    <property type="project" value="TreeGrafter"/>
</dbReference>
<evidence type="ECO:0000259" key="6">
    <source>
        <dbReference type="Pfam" id="PF01138"/>
    </source>
</evidence>
<dbReference type="InterPro" id="IPR036345">
    <property type="entry name" value="ExoRNase_PH_dom2_sf"/>
</dbReference>
<dbReference type="HOGENOM" id="CLU_063514_2_1_1"/>
<dbReference type="GO" id="GO:0000176">
    <property type="term" value="C:nuclear exosome (RNase complex)"/>
    <property type="evidence" value="ECO:0007669"/>
    <property type="project" value="TreeGrafter"/>
</dbReference>
<dbReference type="STRING" id="559304.G8YLV4"/>
<dbReference type="AlphaFoldDB" id="G8YLV4"/>
<dbReference type="GO" id="GO:0071028">
    <property type="term" value="P:nuclear mRNA surveillance"/>
    <property type="evidence" value="ECO:0007669"/>
    <property type="project" value="TreeGrafter"/>
</dbReference>
<feature type="domain" description="Exoribonuclease phosphorolytic" evidence="6">
    <location>
        <begin position="4"/>
        <end position="134"/>
    </location>
</feature>
<sequence length="234" mass="26213">MSLVVKSSLLNKVDGSAEVEIGRTKLVASVSGPIEPRSRQELPNSASLEIIVRPAVGVSTTREKLIEDKLRSLLQNVIIRHKYPRQLIQIVIQFLVTEDTNNYSITESQKQKLTSIELNAAINACYFALVDANIALYYSFSSVCICANSSIEEDNLKVNPDMKDLAVSRSHHVISYGITHSSSYNVLLIESQGDFSEDEFLKLLDASGDLCKSLHDEQRSHIESKIKKEFIWKQ</sequence>
<dbReference type="GO" id="GO:0071038">
    <property type="term" value="P:TRAMP-dependent tRNA surveillance pathway"/>
    <property type="evidence" value="ECO:0007669"/>
    <property type="project" value="UniProtKB-ARBA"/>
</dbReference>
<dbReference type="GO" id="GO:0034475">
    <property type="term" value="P:U4 snRNA 3'-end processing"/>
    <property type="evidence" value="ECO:0007669"/>
    <property type="project" value="TreeGrafter"/>
</dbReference>
<name>G8YLV4_PICSO</name>
<dbReference type="EMBL" id="FO082054">
    <property type="protein sequence ID" value="CCE89038.1"/>
    <property type="molecule type" value="Genomic_DNA"/>
</dbReference>
<dbReference type="InParanoid" id="G8YLV4"/>
<dbReference type="OMA" id="CIINEQG"/>
<dbReference type="OrthoDB" id="27298at2759"/>
<dbReference type="InterPro" id="IPR001247">
    <property type="entry name" value="ExoRNase_PH_dom1"/>
</dbReference>
<evidence type="ECO:0000313" key="8">
    <source>
        <dbReference type="Proteomes" id="UP000005222"/>
    </source>
</evidence>
<dbReference type="SUPFAM" id="SSF55666">
    <property type="entry name" value="Ribonuclease PH domain 2-like"/>
    <property type="match status" value="1"/>
</dbReference>
<evidence type="ECO:0000256" key="1">
    <source>
        <dbReference type="ARBA" id="ARBA00004123"/>
    </source>
</evidence>
<organism evidence="7 8">
    <name type="scientific">Pichia sorbitophila (strain ATCC MYA-4447 / BCRC 22081 / CBS 7064 / NBRC 10061 / NRRL Y-12695)</name>
    <name type="common">Hybrid yeast</name>
    <dbReference type="NCBI Taxonomy" id="559304"/>
    <lineage>
        <taxon>Eukaryota</taxon>
        <taxon>Fungi</taxon>
        <taxon>Dikarya</taxon>
        <taxon>Ascomycota</taxon>
        <taxon>Saccharomycotina</taxon>
        <taxon>Pichiomycetes</taxon>
        <taxon>Debaryomycetaceae</taxon>
        <taxon>Millerozyma</taxon>
    </lineage>
</organism>
<dbReference type="eggNOG" id="KOG1069">
    <property type="taxonomic scope" value="Eukaryota"/>
</dbReference>
<evidence type="ECO:0000313" key="7">
    <source>
        <dbReference type="EMBL" id="CCE89038.1"/>
    </source>
</evidence>
<keyword evidence="8" id="KW-1185">Reference proteome</keyword>
<dbReference type="InterPro" id="IPR050080">
    <property type="entry name" value="RNase_PH"/>
</dbReference>
<dbReference type="Proteomes" id="UP000005222">
    <property type="component" value="Chromosome F"/>
</dbReference>
<dbReference type="GO" id="GO:0003723">
    <property type="term" value="F:RNA binding"/>
    <property type="evidence" value="ECO:0007669"/>
    <property type="project" value="TreeGrafter"/>
</dbReference>
<protein>
    <submittedName>
        <fullName evidence="7">Piso0_001836 protein</fullName>
    </submittedName>
</protein>
<dbReference type="InterPro" id="IPR020568">
    <property type="entry name" value="Ribosomal_Su5_D2-typ_SF"/>
</dbReference>
<dbReference type="PANTHER" id="PTHR11953">
    <property type="entry name" value="EXOSOME COMPLEX COMPONENT"/>
    <property type="match status" value="1"/>
</dbReference>
<dbReference type="GO" id="GO:0016075">
    <property type="term" value="P:rRNA catabolic process"/>
    <property type="evidence" value="ECO:0007669"/>
    <property type="project" value="TreeGrafter"/>
</dbReference>
<evidence type="ECO:0000256" key="4">
    <source>
        <dbReference type="ARBA" id="ARBA00022835"/>
    </source>
</evidence>
<gene>
    <name evidence="7" type="primary">Piso0_001836</name>
    <name evidence="7" type="ORF">GNLVRS01_PISO0F15119g</name>
</gene>
<dbReference type="PANTHER" id="PTHR11953:SF1">
    <property type="entry name" value="EXOSOME COMPLEX COMPONENT RRP46"/>
    <property type="match status" value="1"/>
</dbReference>
<evidence type="ECO:0000256" key="3">
    <source>
        <dbReference type="ARBA" id="ARBA00022552"/>
    </source>
</evidence>
<evidence type="ECO:0000256" key="2">
    <source>
        <dbReference type="ARBA" id="ARBA00006678"/>
    </source>
</evidence>
<dbReference type="Pfam" id="PF01138">
    <property type="entry name" value="RNase_PH"/>
    <property type="match status" value="1"/>
</dbReference>
<comment type="subcellular location">
    <subcellularLocation>
        <location evidence="1">Nucleus</location>
    </subcellularLocation>
</comment>
<evidence type="ECO:0000256" key="5">
    <source>
        <dbReference type="ARBA" id="ARBA00023242"/>
    </source>
</evidence>
<dbReference type="CDD" id="cd11372">
    <property type="entry name" value="RNase_PH_RRP46"/>
    <property type="match status" value="1"/>
</dbReference>
<dbReference type="Gene3D" id="3.30.230.70">
    <property type="entry name" value="GHMP Kinase, N-terminal domain"/>
    <property type="match status" value="1"/>
</dbReference>
<dbReference type="InterPro" id="IPR027408">
    <property type="entry name" value="PNPase/RNase_PH_dom_sf"/>
</dbReference>